<comment type="caution">
    <text evidence="16">The sequence shown here is derived from an EMBL/GenBank/DDBJ whole genome shotgun (WGS) entry which is preliminary data.</text>
</comment>
<gene>
    <name evidence="16" type="ORF">U0070_026721</name>
</gene>
<evidence type="ECO:0000256" key="2">
    <source>
        <dbReference type="ARBA" id="ARBA00008472"/>
    </source>
</evidence>
<keyword evidence="5" id="KW-0813">Transport</keyword>
<dbReference type="EMBL" id="JBBHLL010000030">
    <property type="protein sequence ID" value="KAK7827515.1"/>
    <property type="molecule type" value="Genomic_DNA"/>
</dbReference>
<evidence type="ECO:0000256" key="9">
    <source>
        <dbReference type="ARBA" id="ARBA00022989"/>
    </source>
</evidence>
<dbReference type="Proteomes" id="UP001488838">
    <property type="component" value="Unassembled WGS sequence"/>
</dbReference>
<evidence type="ECO:0000256" key="14">
    <source>
        <dbReference type="ARBA" id="ARBA00049551"/>
    </source>
</evidence>
<evidence type="ECO:0000256" key="7">
    <source>
        <dbReference type="ARBA" id="ARBA00022692"/>
    </source>
</evidence>
<keyword evidence="17" id="KW-1185">Reference proteome</keyword>
<name>A0AAW0JLZ4_MYOGA</name>
<evidence type="ECO:0000256" key="15">
    <source>
        <dbReference type="SAM" id="Phobius"/>
    </source>
</evidence>
<dbReference type="InterPro" id="IPR000440">
    <property type="entry name" value="NADH_UbQ/plastoQ_OxRdtase_su3"/>
</dbReference>
<dbReference type="Pfam" id="PF00507">
    <property type="entry name" value="Oxidored_q4"/>
    <property type="match status" value="1"/>
</dbReference>
<evidence type="ECO:0000256" key="3">
    <source>
        <dbReference type="ARBA" id="ARBA00012944"/>
    </source>
</evidence>
<evidence type="ECO:0000256" key="5">
    <source>
        <dbReference type="ARBA" id="ARBA00022448"/>
    </source>
</evidence>
<sequence length="184" mass="21176">QICLQYTKDDISKSPYTYCRKGITLQNNPTYSIRSILFRRLFLSLLPLKPSTYTRPRRLLTANRFCSTMSSRSSSAQQHISPLASGVSVTRNLWINLFYSNKFPRPTPITFLLFDLEITLLLPLPRALQISNLNSTTLIAFILITILALGLAYNTNISIPPYINLSMPRRDDTFTFYPNYNYFS</sequence>
<evidence type="ECO:0000256" key="1">
    <source>
        <dbReference type="ARBA" id="ARBA00004225"/>
    </source>
</evidence>
<dbReference type="InterPro" id="IPR038430">
    <property type="entry name" value="NDAH_ubi_oxred_su3_sf"/>
</dbReference>
<evidence type="ECO:0000313" key="16">
    <source>
        <dbReference type="EMBL" id="KAK7827515.1"/>
    </source>
</evidence>
<feature type="transmembrane region" description="Helical" evidence="15">
    <location>
        <begin position="133"/>
        <end position="153"/>
    </location>
</feature>
<organism evidence="16 17">
    <name type="scientific">Myodes glareolus</name>
    <name type="common">Bank vole</name>
    <name type="synonym">Clethrionomys glareolus</name>
    <dbReference type="NCBI Taxonomy" id="447135"/>
    <lineage>
        <taxon>Eukaryota</taxon>
        <taxon>Metazoa</taxon>
        <taxon>Chordata</taxon>
        <taxon>Craniata</taxon>
        <taxon>Vertebrata</taxon>
        <taxon>Euteleostomi</taxon>
        <taxon>Mammalia</taxon>
        <taxon>Eutheria</taxon>
        <taxon>Euarchontoglires</taxon>
        <taxon>Glires</taxon>
        <taxon>Rodentia</taxon>
        <taxon>Myomorpha</taxon>
        <taxon>Muroidea</taxon>
        <taxon>Cricetidae</taxon>
        <taxon>Arvicolinae</taxon>
        <taxon>Myodes</taxon>
    </lineage>
</organism>
<evidence type="ECO:0000256" key="12">
    <source>
        <dbReference type="ARBA" id="ARBA00029484"/>
    </source>
</evidence>
<comment type="similarity">
    <text evidence="2">Belongs to the complex I subunit 3 family.</text>
</comment>
<dbReference type="GO" id="GO:0008137">
    <property type="term" value="F:NADH dehydrogenase (ubiquinone) activity"/>
    <property type="evidence" value="ECO:0007669"/>
    <property type="project" value="UniProtKB-EC"/>
</dbReference>
<evidence type="ECO:0000256" key="10">
    <source>
        <dbReference type="ARBA" id="ARBA00023128"/>
    </source>
</evidence>
<keyword evidence="8" id="KW-0249">Electron transport</keyword>
<reference evidence="16 17" key="1">
    <citation type="journal article" date="2023" name="bioRxiv">
        <title>Conserved and derived expression patterns and positive selection on dental genes reveal complex evolutionary context of ever-growing rodent molars.</title>
        <authorList>
            <person name="Calamari Z.T."/>
            <person name="Song A."/>
            <person name="Cohen E."/>
            <person name="Akter M."/>
            <person name="Roy R.D."/>
            <person name="Hallikas O."/>
            <person name="Christensen M.M."/>
            <person name="Li P."/>
            <person name="Marangoni P."/>
            <person name="Jernvall J."/>
            <person name="Klein O.D."/>
        </authorList>
    </citation>
    <scope>NUCLEOTIDE SEQUENCE [LARGE SCALE GENOMIC DNA]</scope>
    <source>
        <strain evidence="16">V071</strain>
    </source>
</reference>
<dbReference type="AlphaFoldDB" id="A0AAW0JLZ4"/>
<feature type="non-terminal residue" evidence="16">
    <location>
        <position position="1"/>
    </location>
</feature>
<accession>A0AAW0JLZ4</accession>
<evidence type="ECO:0000256" key="13">
    <source>
        <dbReference type="ARBA" id="ARBA00031029"/>
    </source>
</evidence>
<keyword evidence="7 15" id="KW-0812">Transmembrane</keyword>
<keyword evidence="10" id="KW-0496">Mitochondrion</keyword>
<evidence type="ECO:0000256" key="6">
    <source>
        <dbReference type="ARBA" id="ARBA00022660"/>
    </source>
</evidence>
<comment type="subcellular location">
    <subcellularLocation>
        <location evidence="1">Mitochondrion membrane</location>
        <topology evidence="1">Multi-pass membrane protein</topology>
    </subcellularLocation>
</comment>
<evidence type="ECO:0000313" key="17">
    <source>
        <dbReference type="Proteomes" id="UP001488838"/>
    </source>
</evidence>
<evidence type="ECO:0000256" key="11">
    <source>
        <dbReference type="ARBA" id="ARBA00023136"/>
    </source>
</evidence>
<dbReference type="Gene3D" id="1.20.58.1610">
    <property type="entry name" value="NADH:ubiquinone/plastoquinone oxidoreductase, chain 3"/>
    <property type="match status" value="1"/>
</dbReference>
<keyword evidence="11 15" id="KW-0472">Membrane</keyword>
<keyword evidence="6" id="KW-0679">Respiratory chain</keyword>
<protein>
    <recommendedName>
        <fullName evidence="4">NADH-ubiquinone oxidoreductase chain 3</fullName>
        <ecNumber evidence="3">7.1.1.2</ecNumber>
    </recommendedName>
    <alternativeName>
        <fullName evidence="13">NADH dehydrogenase subunit 3</fullName>
    </alternativeName>
</protein>
<comment type="subunit">
    <text evidence="12">Core subunit of respiratory chain NADH dehydrogenase (Complex I) which is composed of 45 different subunits. Interacts with TMEM186. Interacts with TMEM242.</text>
</comment>
<dbReference type="GO" id="GO:0031966">
    <property type="term" value="C:mitochondrial membrane"/>
    <property type="evidence" value="ECO:0007669"/>
    <property type="project" value="UniProtKB-SubCell"/>
</dbReference>
<evidence type="ECO:0000256" key="4">
    <source>
        <dbReference type="ARBA" id="ARBA00021007"/>
    </source>
</evidence>
<comment type="catalytic activity">
    <reaction evidence="14">
        <text>a ubiquinone + NADH + 5 H(+)(in) = a ubiquinol + NAD(+) + 4 H(+)(out)</text>
        <dbReference type="Rhea" id="RHEA:29091"/>
        <dbReference type="Rhea" id="RHEA-COMP:9565"/>
        <dbReference type="Rhea" id="RHEA-COMP:9566"/>
        <dbReference type="ChEBI" id="CHEBI:15378"/>
        <dbReference type="ChEBI" id="CHEBI:16389"/>
        <dbReference type="ChEBI" id="CHEBI:17976"/>
        <dbReference type="ChEBI" id="CHEBI:57540"/>
        <dbReference type="ChEBI" id="CHEBI:57945"/>
        <dbReference type="EC" id="7.1.1.2"/>
    </reaction>
</comment>
<dbReference type="EC" id="7.1.1.2" evidence="3"/>
<keyword evidence="9 15" id="KW-1133">Transmembrane helix</keyword>
<proteinExistence type="inferred from homology"/>
<evidence type="ECO:0000256" key="8">
    <source>
        <dbReference type="ARBA" id="ARBA00022982"/>
    </source>
</evidence>